<keyword evidence="2" id="KW-0645">Protease</keyword>
<evidence type="ECO:0000256" key="4">
    <source>
        <dbReference type="ARBA" id="ARBA00022807"/>
    </source>
</evidence>
<keyword evidence="7" id="KW-0732">Signal</keyword>
<dbReference type="PROSITE" id="PS51935">
    <property type="entry name" value="NLPC_P60"/>
    <property type="match status" value="1"/>
</dbReference>
<protein>
    <submittedName>
        <fullName evidence="9">C40 family peptidase</fullName>
    </submittedName>
</protein>
<evidence type="ECO:0000256" key="3">
    <source>
        <dbReference type="ARBA" id="ARBA00022801"/>
    </source>
</evidence>
<dbReference type="PANTHER" id="PTHR47359:SF3">
    <property type="entry name" value="NLP_P60 DOMAIN-CONTAINING PROTEIN-RELATED"/>
    <property type="match status" value="1"/>
</dbReference>
<dbReference type="SUPFAM" id="SSF54001">
    <property type="entry name" value="Cysteine proteinases"/>
    <property type="match status" value="1"/>
</dbReference>
<accession>A0A6G4WY61</accession>
<dbReference type="EMBL" id="JAAKZZ010000143">
    <property type="protein sequence ID" value="NGO69802.1"/>
    <property type="molecule type" value="Genomic_DNA"/>
</dbReference>
<dbReference type="Pfam" id="PF00877">
    <property type="entry name" value="NLPC_P60"/>
    <property type="match status" value="1"/>
</dbReference>
<dbReference type="GO" id="GO:0008234">
    <property type="term" value="F:cysteine-type peptidase activity"/>
    <property type="evidence" value="ECO:0007669"/>
    <property type="project" value="UniProtKB-KW"/>
</dbReference>
<keyword evidence="3" id="KW-0378">Hydrolase</keyword>
<evidence type="ECO:0000256" key="6">
    <source>
        <dbReference type="SAM" id="MobiDB-lite"/>
    </source>
</evidence>
<dbReference type="Proteomes" id="UP000477722">
    <property type="component" value="Unassembled WGS sequence"/>
</dbReference>
<evidence type="ECO:0000256" key="7">
    <source>
        <dbReference type="SAM" id="SignalP"/>
    </source>
</evidence>
<keyword evidence="5" id="KW-0175">Coiled coil</keyword>
<evidence type="ECO:0000313" key="9">
    <source>
        <dbReference type="EMBL" id="NGO69802.1"/>
    </source>
</evidence>
<evidence type="ECO:0000256" key="1">
    <source>
        <dbReference type="ARBA" id="ARBA00007074"/>
    </source>
</evidence>
<evidence type="ECO:0000259" key="8">
    <source>
        <dbReference type="PROSITE" id="PS51935"/>
    </source>
</evidence>
<evidence type="ECO:0000313" key="10">
    <source>
        <dbReference type="Proteomes" id="UP000477722"/>
    </source>
</evidence>
<dbReference type="PANTHER" id="PTHR47359">
    <property type="entry name" value="PEPTIDOGLYCAN DL-ENDOPEPTIDASE CWLO"/>
    <property type="match status" value="1"/>
</dbReference>
<sequence>MPTRCSRPLARRVRAAGTAAATVLTALVLSAPPALAAPPGPPEPRDPVTDGADGADGADSISSLLARLRVLYTRAESASEAYNATAERLKRQRAAAARATSALSRAHSELARSRAVAGRLAREQYRGAATGLPIGVRVLLARDPYGLLERGHLLQRAVGEQAAAVRRLTTDERRRSALAARARTALDRQQRLTDRRRDRRDAARDRLDEVEALLASLSPEEVAELRGLEDERTAEAQRELLGSGALGGGAAPAARAPSAPAREALRYALRQRGKPYRWGADGPGSFDSSGLAARAWQHADRKIPRTAQGQWRRLKRVPLRELRPGDLVVYFPGATHVALYAGGGKVVEASRPGDVVKVSPLAAHPLRGAVRVTD</sequence>
<dbReference type="InterPro" id="IPR051794">
    <property type="entry name" value="PG_Endopeptidase_C40"/>
</dbReference>
<comment type="caution">
    <text evidence="9">The sequence shown here is derived from an EMBL/GenBank/DDBJ whole genome shotgun (WGS) entry which is preliminary data.</text>
</comment>
<feature type="chain" id="PRO_5026136863" evidence="7">
    <location>
        <begin position="37"/>
        <end position="374"/>
    </location>
</feature>
<keyword evidence="4" id="KW-0788">Thiol protease</keyword>
<evidence type="ECO:0000256" key="2">
    <source>
        <dbReference type="ARBA" id="ARBA00022670"/>
    </source>
</evidence>
<dbReference type="Gene3D" id="3.90.1720.10">
    <property type="entry name" value="endopeptidase domain like (from Nostoc punctiforme)"/>
    <property type="match status" value="1"/>
</dbReference>
<feature type="region of interest" description="Disordered" evidence="6">
    <location>
        <begin position="179"/>
        <end position="203"/>
    </location>
</feature>
<reference evidence="9 10" key="1">
    <citation type="submission" date="2020-02" db="EMBL/GenBank/DDBJ databases">
        <title>Whole-genome analyses of novel actinobacteria.</title>
        <authorList>
            <person name="Sahin N."/>
            <person name="Tatar D."/>
        </authorList>
    </citation>
    <scope>NUCLEOTIDE SEQUENCE [LARGE SCALE GENOMIC DNA]</scope>
    <source>
        <strain evidence="9 10">SB3404</strain>
    </source>
</reference>
<dbReference type="InterPro" id="IPR000064">
    <property type="entry name" value="NLP_P60_dom"/>
</dbReference>
<proteinExistence type="inferred from homology"/>
<dbReference type="AlphaFoldDB" id="A0A6G4WY61"/>
<feature type="compositionally biased region" description="Basic and acidic residues" evidence="6">
    <location>
        <begin position="184"/>
        <end position="203"/>
    </location>
</feature>
<dbReference type="InterPro" id="IPR038765">
    <property type="entry name" value="Papain-like_cys_pep_sf"/>
</dbReference>
<keyword evidence="10" id="KW-1185">Reference proteome</keyword>
<feature type="region of interest" description="Disordered" evidence="6">
    <location>
        <begin position="34"/>
        <end position="56"/>
    </location>
</feature>
<dbReference type="RefSeq" id="WP_165299483.1">
    <property type="nucleotide sequence ID" value="NZ_JAAKZZ010000143.1"/>
</dbReference>
<dbReference type="GO" id="GO:0006508">
    <property type="term" value="P:proteolysis"/>
    <property type="evidence" value="ECO:0007669"/>
    <property type="project" value="UniProtKB-KW"/>
</dbReference>
<organism evidence="9 10">
    <name type="scientific">Streptomyces boncukensis</name>
    <dbReference type="NCBI Taxonomy" id="2711219"/>
    <lineage>
        <taxon>Bacteria</taxon>
        <taxon>Bacillati</taxon>
        <taxon>Actinomycetota</taxon>
        <taxon>Actinomycetes</taxon>
        <taxon>Kitasatosporales</taxon>
        <taxon>Streptomycetaceae</taxon>
        <taxon>Streptomyces</taxon>
    </lineage>
</organism>
<gene>
    <name evidence="9" type="ORF">G5C65_15835</name>
</gene>
<feature type="coiled-coil region" evidence="5">
    <location>
        <begin position="72"/>
        <end position="99"/>
    </location>
</feature>
<feature type="signal peptide" evidence="7">
    <location>
        <begin position="1"/>
        <end position="36"/>
    </location>
</feature>
<evidence type="ECO:0000256" key="5">
    <source>
        <dbReference type="SAM" id="Coils"/>
    </source>
</evidence>
<feature type="domain" description="NlpC/P60" evidence="8">
    <location>
        <begin position="258"/>
        <end position="374"/>
    </location>
</feature>
<name>A0A6G4WY61_9ACTN</name>
<comment type="similarity">
    <text evidence="1">Belongs to the peptidase C40 family.</text>
</comment>